<accession>A0ABM1R617</accession>
<keyword evidence="7" id="KW-0326">Glycosidase</keyword>
<dbReference type="SUPFAM" id="SSF48225">
    <property type="entry name" value="Seven-hairpin glycosidases"/>
    <property type="match status" value="1"/>
</dbReference>
<dbReference type="Proteomes" id="UP000694864">
    <property type="component" value="Chromosome 17"/>
</dbReference>
<dbReference type="InterPro" id="IPR036026">
    <property type="entry name" value="Seven-hairpin_glycosidases"/>
</dbReference>
<dbReference type="Gene3D" id="1.50.10.10">
    <property type="match status" value="1"/>
</dbReference>
<dbReference type="Pfam" id="PF01532">
    <property type="entry name" value="Glyco_hydro_47"/>
    <property type="match status" value="1"/>
</dbReference>
<dbReference type="RefSeq" id="XP_019094455.1">
    <property type="nucleotide sequence ID" value="XM_019238910.1"/>
</dbReference>
<evidence type="ECO:0000256" key="3">
    <source>
        <dbReference type="ARBA" id="ARBA00007658"/>
    </source>
</evidence>
<name>A0ABM1R617_CAMSA</name>
<dbReference type="PANTHER" id="PTHR45679">
    <property type="entry name" value="ER DEGRADATION-ENHANCING ALPHA-MANNOSIDASE-LIKE PROTEIN 2"/>
    <property type="match status" value="1"/>
</dbReference>
<proteinExistence type="inferred from homology"/>
<keyword evidence="7" id="KW-0378">Hydrolase</keyword>
<evidence type="ECO:0000256" key="6">
    <source>
        <dbReference type="ARBA" id="ARBA00023180"/>
    </source>
</evidence>
<gene>
    <name evidence="9" type="primary">LOC104759451</name>
</gene>
<dbReference type="InterPro" id="IPR044674">
    <property type="entry name" value="EDEM1/2/3"/>
</dbReference>
<evidence type="ECO:0000313" key="8">
    <source>
        <dbReference type="Proteomes" id="UP000694864"/>
    </source>
</evidence>
<dbReference type="PANTHER" id="PTHR45679:SF5">
    <property type="entry name" value="ER DEGRADATION-ENHANCING ALPHA-MANNOSIDASE-LIKE PROTEIN 1"/>
    <property type="match status" value="1"/>
</dbReference>
<dbReference type="InterPro" id="IPR012341">
    <property type="entry name" value="6hp_glycosidase-like_sf"/>
</dbReference>
<keyword evidence="4" id="KW-0256">Endoplasmic reticulum</keyword>
<keyword evidence="6" id="KW-0325">Glycoprotein</keyword>
<evidence type="ECO:0000256" key="1">
    <source>
        <dbReference type="ARBA" id="ARBA00004240"/>
    </source>
</evidence>
<keyword evidence="8" id="KW-1185">Reference proteome</keyword>
<organism evidence="8 9">
    <name type="scientific">Camelina sativa</name>
    <name type="common">False flax</name>
    <name type="synonym">Myagrum sativum</name>
    <dbReference type="NCBI Taxonomy" id="90675"/>
    <lineage>
        <taxon>Eukaryota</taxon>
        <taxon>Viridiplantae</taxon>
        <taxon>Streptophyta</taxon>
        <taxon>Embryophyta</taxon>
        <taxon>Tracheophyta</taxon>
        <taxon>Spermatophyta</taxon>
        <taxon>Magnoliopsida</taxon>
        <taxon>eudicotyledons</taxon>
        <taxon>Gunneridae</taxon>
        <taxon>Pentapetalae</taxon>
        <taxon>rosids</taxon>
        <taxon>malvids</taxon>
        <taxon>Brassicales</taxon>
        <taxon>Brassicaceae</taxon>
        <taxon>Camelineae</taxon>
        <taxon>Camelina</taxon>
    </lineage>
</organism>
<reference evidence="8" key="1">
    <citation type="journal article" date="2014" name="Nat. Commun.">
        <title>The emerging biofuel crop Camelina sativa retains a highly undifferentiated hexaploid genome structure.</title>
        <authorList>
            <person name="Kagale S."/>
            <person name="Koh C."/>
            <person name="Nixon J."/>
            <person name="Bollina V."/>
            <person name="Clarke W.E."/>
            <person name="Tuteja R."/>
            <person name="Spillane C."/>
            <person name="Robinson S.J."/>
            <person name="Links M.G."/>
            <person name="Clarke C."/>
            <person name="Higgins E.E."/>
            <person name="Huebert T."/>
            <person name="Sharpe A.G."/>
            <person name="Parkin I.A."/>
        </authorList>
    </citation>
    <scope>NUCLEOTIDE SEQUENCE [LARGE SCALE GENOMIC DNA]</scope>
    <source>
        <strain evidence="8">cv. DH55</strain>
    </source>
</reference>
<protein>
    <recommendedName>
        <fullName evidence="7">alpha-1,2-Mannosidase</fullName>
        <ecNumber evidence="7">3.2.1.-</ecNumber>
    </recommendedName>
</protein>
<keyword evidence="5" id="KW-0812">Transmembrane</keyword>
<evidence type="ECO:0000313" key="9">
    <source>
        <dbReference type="RefSeq" id="XP_019094455.1"/>
    </source>
</evidence>
<evidence type="ECO:0000256" key="4">
    <source>
        <dbReference type="ARBA" id="ARBA00022824"/>
    </source>
</evidence>
<evidence type="ECO:0000256" key="7">
    <source>
        <dbReference type="RuleBase" id="RU361193"/>
    </source>
</evidence>
<sequence length="178" mass="20701">MYHEANMWSGKPTYWQLTSLQAFWPGLQVLAGDIAAANSTHREFFHVWEKFGVLPERYLLDHQMIHPTMKYYPLRPELAESTFYLYQATKDPWYLDVGEIEGHPIQVVSSWHEKVPKSYFSGNWTLSKRGAWESGASALSLQVCPSKALNSRRPEQHRESACHVHVPDEQHGYYYLVC</sequence>
<dbReference type="PRINTS" id="PR00747">
    <property type="entry name" value="GLYHDRLASE47"/>
</dbReference>
<dbReference type="EC" id="3.2.1.-" evidence="7"/>
<evidence type="ECO:0000256" key="5">
    <source>
        <dbReference type="ARBA" id="ARBA00022968"/>
    </source>
</evidence>
<dbReference type="GeneID" id="104759451"/>
<comment type="subcellular location">
    <subcellularLocation>
        <location evidence="1">Endoplasmic reticulum</location>
    </subcellularLocation>
    <subcellularLocation>
        <location evidence="2">Membrane</location>
        <topology evidence="2">Single-pass type II membrane protein</topology>
    </subcellularLocation>
</comment>
<comment type="similarity">
    <text evidence="3 7">Belongs to the glycosyl hydrolase 47 family.</text>
</comment>
<dbReference type="InterPro" id="IPR001382">
    <property type="entry name" value="Glyco_hydro_47"/>
</dbReference>
<reference evidence="9" key="2">
    <citation type="submission" date="2025-08" db="UniProtKB">
        <authorList>
            <consortium name="RefSeq"/>
        </authorList>
    </citation>
    <scope>IDENTIFICATION</scope>
    <source>
        <tissue evidence="9">Leaf</tissue>
    </source>
</reference>
<evidence type="ECO:0000256" key="2">
    <source>
        <dbReference type="ARBA" id="ARBA00004606"/>
    </source>
</evidence>
<keyword evidence="5" id="KW-0735">Signal-anchor</keyword>